<dbReference type="AlphaFoldDB" id="A0A146MFW3"/>
<proteinExistence type="predicted"/>
<sequence>VGKNQILLKKTLHMVGKKSNLTWKCCNIGSQELCGFVSPELPEPGGSSAVVPHPVQSLVGQTVLLGEDLPPPQGQVLVVVVAVRVVGAVLGLQAAVLGLQAAVLG</sequence>
<accession>A0A146MFW3</accession>
<evidence type="ECO:0000313" key="1">
    <source>
        <dbReference type="EMBL" id="JAQ17767.1"/>
    </source>
</evidence>
<feature type="non-terminal residue" evidence="1">
    <location>
        <position position="105"/>
    </location>
</feature>
<gene>
    <name evidence="1" type="ORF">g.26997</name>
</gene>
<dbReference type="EMBL" id="GDHC01000862">
    <property type="protein sequence ID" value="JAQ17767.1"/>
    <property type="molecule type" value="Transcribed_RNA"/>
</dbReference>
<organism evidence="1">
    <name type="scientific">Lygus hesperus</name>
    <name type="common">Western plant bug</name>
    <dbReference type="NCBI Taxonomy" id="30085"/>
    <lineage>
        <taxon>Eukaryota</taxon>
        <taxon>Metazoa</taxon>
        <taxon>Ecdysozoa</taxon>
        <taxon>Arthropoda</taxon>
        <taxon>Hexapoda</taxon>
        <taxon>Insecta</taxon>
        <taxon>Pterygota</taxon>
        <taxon>Neoptera</taxon>
        <taxon>Paraneoptera</taxon>
        <taxon>Hemiptera</taxon>
        <taxon>Heteroptera</taxon>
        <taxon>Panheteroptera</taxon>
        <taxon>Cimicomorpha</taxon>
        <taxon>Miridae</taxon>
        <taxon>Mirini</taxon>
        <taxon>Lygus</taxon>
    </lineage>
</organism>
<name>A0A146MFW3_LYGHE</name>
<feature type="non-terminal residue" evidence="1">
    <location>
        <position position="1"/>
    </location>
</feature>
<protein>
    <submittedName>
        <fullName evidence="1">Uncharacterized protein</fullName>
    </submittedName>
</protein>
<reference evidence="1" key="1">
    <citation type="journal article" date="2016" name="Gigascience">
        <title>De novo construction of an expanded transcriptome assembly for the western tarnished plant bug, Lygus hesperus.</title>
        <authorList>
            <person name="Tassone E.E."/>
            <person name="Geib S.M."/>
            <person name="Hall B."/>
            <person name="Fabrick J.A."/>
            <person name="Brent C.S."/>
            <person name="Hull J.J."/>
        </authorList>
    </citation>
    <scope>NUCLEOTIDE SEQUENCE</scope>
</reference>